<evidence type="ECO:0000256" key="1">
    <source>
        <dbReference type="SAM" id="MobiDB-lite"/>
    </source>
</evidence>
<organism evidence="2">
    <name type="scientific">Halomonas campaniensis</name>
    <dbReference type="NCBI Taxonomy" id="213554"/>
    <lineage>
        <taxon>Bacteria</taxon>
        <taxon>Pseudomonadati</taxon>
        <taxon>Pseudomonadota</taxon>
        <taxon>Gammaproteobacteria</taxon>
        <taxon>Oceanospirillales</taxon>
        <taxon>Halomonadaceae</taxon>
        <taxon>Halomonas</taxon>
    </lineage>
</organism>
<comment type="caution">
    <text evidence="2">The sequence shown here is derived from an EMBL/GenBank/DDBJ whole genome shotgun (WGS) entry which is preliminary data.</text>
</comment>
<reference evidence="2" key="1">
    <citation type="journal article" date="2018" name="Nat. Biotechnol.">
        <title>A standardized bacterial taxonomy based on genome phylogeny substantially revises the tree of life.</title>
        <authorList>
            <person name="Parks D.H."/>
            <person name="Chuvochina M."/>
            <person name="Waite D.W."/>
            <person name="Rinke C."/>
            <person name="Skarshewski A."/>
            <person name="Chaumeil P.A."/>
            <person name="Hugenholtz P."/>
        </authorList>
    </citation>
    <scope>NUCLEOTIDE SEQUENCE [LARGE SCALE GENOMIC DNA]</scope>
    <source>
        <strain evidence="2">UBA11284</strain>
    </source>
</reference>
<gene>
    <name evidence="2" type="ORF">DEO68_13530</name>
</gene>
<dbReference type="EMBL" id="DOTR01000078">
    <property type="protein sequence ID" value="HCA03159.1"/>
    <property type="molecule type" value="Genomic_DNA"/>
</dbReference>
<sequence length="269" mass="30660">MTLNIDINEIIDTQNSTWESQRIDKSHATAFLDNLFQIRDAASKATQNNESMQIWLCSLYSYAMGQFELYIRRQFSEVLNTSSFFNSYDSTSIAERLRKAGCVPTIESILVDSANEWEPGGLISEAMPGWHDPEKVNQYFRVLFPDFCLYSNEQSERIRLMWQVRHSIVHTGGLITRFDARKHRLLHRLGDKKLHLSETSIDSLAHWLNEIVVDSTGRLKTKVMEHYITSGEEETDDAIIEKAAGCRSPFKRGGAQQDNALDASGSGDF</sequence>
<accession>A0A3D0KJ17</accession>
<evidence type="ECO:0008006" key="3">
    <source>
        <dbReference type="Google" id="ProtNLM"/>
    </source>
</evidence>
<feature type="region of interest" description="Disordered" evidence="1">
    <location>
        <begin position="248"/>
        <end position="269"/>
    </location>
</feature>
<name>A0A3D0KJ17_9GAMM</name>
<protein>
    <recommendedName>
        <fullName evidence="3">RiboL-PSP-HEPN domain-containing protein</fullName>
    </recommendedName>
</protein>
<dbReference type="AlphaFoldDB" id="A0A3D0KJ17"/>
<proteinExistence type="predicted"/>
<evidence type="ECO:0000313" key="2">
    <source>
        <dbReference type="EMBL" id="HCA03159.1"/>
    </source>
</evidence>